<feature type="compositionally biased region" description="Low complexity" evidence="1">
    <location>
        <begin position="85"/>
        <end position="102"/>
    </location>
</feature>
<evidence type="ECO:0000256" key="1">
    <source>
        <dbReference type="SAM" id="MobiDB-lite"/>
    </source>
</evidence>
<reference evidence="3" key="1">
    <citation type="journal article" date="2019" name="Int. J. Syst. Evol. Microbiol.">
        <title>The Global Catalogue of Microorganisms (GCM) 10K type strain sequencing project: providing services to taxonomists for standard genome sequencing and annotation.</title>
        <authorList>
            <consortium name="The Broad Institute Genomics Platform"/>
            <consortium name="The Broad Institute Genome Sequencing Center for Infectious Disease"/>
            <person name="Wu L."/>
            <person name="Ma J."/>
        </authorList>
    </citation>
    <scope>NUCLEOTIDE SEQUENCE [LARGE SCALE GENOMIC DNA]</scope>
    <source>
        <strain evidence="3">CGMCC 4.7319</strain>
    </source>
</reference>
<gene>
    <name evidence="2" type="ORF">GCM10011609_17290</name>
</gene>
<sequence length="139" mass="14918">MWLPTERRESNARGALSDRLAQLDDPLLVPAATSAADSHTPAGTSWLPISGSTMRRSGRQRLAELAQLWPQAILPTSAQPGGQLRTTSPRSRTAGTTTAASTNQHLQRWPMKIEARPGSCESAASGVTLAAVWRRARHG</sequence>
<keyword evidence="3" id="KW-1185">Reference proteome</keyword>
<dbReference type="Proteomes" id="UP000597656">
    <property type="component" value="Unassembled WGS sequence"/>
</dbReference>
<evidence type="ECO:0000313" key="3">
    <source>
        <dbReference type="Proteomes" id="UP000597656"/>
    </source>
</evidence>
<feature type="region of interest" description="Disordered" evidence="1">
    <location>
        <begin position="73"/>
        <end position="105"/>
    </location>
</feature>
<comment type="caution">
    <text evidence="2">The sequence shown here is derived from an EMBL/GenBank/DDBJ whole genome shotgun (WGS) entry which is preliminary data.</text>
</comment>
<name>A0ABQ2HIB2_9PSEU</name>
<organism evidence="2 3">
    <name type="scientific">Lentzea pudingi</name>
    <dbReference type="NCBI Taxonomy" id="1789439"/>
    <lineage>
        <taxon>Bacteria</taxon>
        <taxon>Bacillati</taxon>
        <taxon>Actinomycetota</taxon>
        <taxon>Actinomycetes</taxon>
        <taxon>Pseudonocardiales</taxon>
        <taxon>Pseudonocardiaceae</taxon>
        <taxon>Lentzea</taxon>
    </lineage>
</organism>
<feature type="region of interest" description="Disordered" evidence="1">
    <location>
        <begin position="32"/>
        <end position="52"/>
    </location>
</feature>
<protein>
    <submittedName>
        <fullName evidence="2">Uncharacterized protein</fullName>
    </submittedName>
</protein>
<accession>A0ABQ2HIB2</accession>
<dbReference type="EMBL" id="BMNC01000002">
    <property type="protein sequence ID" value="GGM81787.1"/>
    <property type="molecule type" value="Genomic_DNA"/>
</dbReference>
<evidence type="ECO:0000313" key="2">
    <source>
        <dbReference type="EMBL" id="GGM81787.1"/>
    </source>
</evidence>
<proteinExistence type="predicted"/>